<dbReference type="Proteomes" id="UP000255423">
    <property type="component" value="Unassembled WGS sequence"/>
</dbReference>
<organism evidence="2 3">
    <name type="scientific">Fibrobacter succinogenes</name>
    <name type="common">Bacteroides succinogenes</name>
    <dbReference type="NCBI Taxonomy" id="833"/>
    <lineage>
        <taxon>Bacteria</taxon>
        <taxon>Pseudomonadati</taxon>
        <taxon>Fibrobacterota</taxon>
        <taxon>Fibrobacteria</taxon>
        <taxon>Fibrobacterales</taxon>
        <taxon>Fibrobacteraceae</taxon>
        <taxon>Fibrobacter</taxon>
    </lineage>
</organism>
<proteinExistence type="predicted"/>
<accession>A0A380S8L8</accession>
<evidence type="ECO:0000256" key="1">
    <source>
        <dbReference type="SAM" id="SignalP"/>
    </source>
</evidence>
<feature type="signal peptide" evidence="1">
    <location>
        <begin position="1"/>
        <end position="21"/>
    </location>
</feature>
<name>A0A380S8L8_FIBSU</name>
<dbReference type="AlphaFoldDB" id="A0A380S8L8"/>
<dbReference type="RefSeq" id="WP_109573215.1">
    <property type="nucleotide sequence ID" value="NZ_UHJL01000003.1"/>
</dbReference>
<dbReference type="EMBL" id="UHJL01000003">
    <property type="protein sequence ID" value="SUQ24841.1"/>
    <property type="molecule type" value="Genomic_DNA"/>
</dbReference>
<protein>
    <recommendedName>
        <fullName evidence="4">Lipoprotein</fullName>
    </recommendedName>
</protein>
<evidence type="ECO:0000313" key="3">
    <source>
        <dbReference type="Proteomes" id="UP000255423"/>
    </source>
</evidence>
<sequence length="404" mass="45789">MKNVCLLGSAIALSLLGCAFTRGDSVSKAENFQGKTGIIGVFRQPAYYCGEGIPHTMVLGGKSIIVKPAFSSEQENVFFSEMKPGVATLTEYNYTCGENENKMALDTVGAGNDRFPTSVVIPEKGFCKVVISFMEGDKLFSYNGDILKEQFAKAEVAVNTDSIPYCEVRDNKGQKVSMANRDSILDARYADAVKDASEALEEEKFNVVTIDEFSDKVTWNESKSRLLVVTLTSDPETYKDGKLVKSDSVVWVVNEKELLLWYQEHKDGVRNWDLRFKQLFGEPRTSKATHMAFLWVKPEDLMRPAYVPDVKAYDMRTAFEGELSNDAEITERMMWFKNWFDDRASKSYTGPDARPWTRLGYTYDWGSKGEKYGLSEFIVVPGAEMDVRFTRNLKFIANWMKDRK</sequence>
<dbReference type="PROSITE" id="PS51257">
    <property type="entry name" value="PROKAR_LIPOPROTEIN"/>
    <property type="match status" value="1"/>
</dbReference>
<reference evidence="2 3" key="1">
    <citation type="submission" date="2017-08" db="EMBL/GenBank/DDBJ databases">
        <authorList>
            <person name="de Groot N.N."/>
        </authorList>
    </citation>
    <scope>NUCLEOTIDE SEQUENCE [LARGE SCALE GENOMIC DNA]</scope>
    <source>
        <strain evidence="2 3">HM2</strain>
    </source>
</reference>
<keyword evidence="1" id="KW-0732">Signal</keyword>
<feature type="chain" id="PRO_5016616089" description="Lipoprotein" evidence="1">
    <location>
        <begin position="22"/>
        <end position="404"/>
    </location>
</feature>
<gene>
    <name evidence="2" type="ORF">SAMN05661053_2255</name>
</gene>
<evidence type="ECO:0000313" key="2">
    <source>
        <dbReference type="EMBL" id="SUQ24841.1"/>
    </source>
</evidence>
<evidence type="ECO:0008006" key="4">
    <source>
        <dbReference type="Google" id="ProtNLM"/>
    </source>
</evidence>